<organism evidence="13 14">
    <name type="scientific">Candidatus Alectryocaccomicrobium excrementavium</name>
    <dbReference type="NCBI Taxonomy" id="2840668"/>
    <lineage>
        <taxon>Bacteria</taxon>
        <taxon>Bacillati</taxon>
        <taxon>Bacillota</taxon>
        <taxon>Clostridia</taxon>
        <taxon>Candidatus Alectryocaccomicrobium</taxon>
    </lineage>
</organism>
<reference evidence="13" key="1">
    <citation type="submission" date="2020-10" db="EMBL/GenBank/DDBJ databases">
        <authorList>
            <person name="Gilroy R."/>
        </authorList>
    </citation>
    <scope>NUCLEOTIDE SEQUENCE</scope>
    <source>
        <strain evidence="13">13766</strain>
    </source>
</reference>
<dbReference type="NCBIfam" id="NF000848">
    <property type="entry name" value="PRK00074.1"/>
    <property type="match status" value="1"/>
</dbReference>
<evidence type="ECO:0000256" key="9">
    <source>
        <dbReference type="ARBA" id="ARBA00022962"/>
    </source>
</evidence>
<feature type="binding site" evidence="11">
    <location>
        <begin position="217"/>
        <end position="223"/>
    </location>
    <ligand>
        <name>ATP</name>
        <dbReference type="ChEBI" id="CHEBI:30616"/>
    </ligand>
</feature>
<dbReference type="AlphaFoldDB" id="A0A9D1K8J2"/>
<dbReference type="Gene3D" id="3.40.50.620">
    <property type="entry name" value="HUPs"/>
    <property type="match status" value="1"/>
</dbReference>
<dbReference type="InterPro" id="IPR025777">
    <property type="entry name" value="GMPS_ATP_PPase_dom"/>
</dbReference>
<name>A0A9D1K8J2_9FIRM</name>
<dbReference type="InterPro" id="IPR001674">
    <property type="entry name" value="GMP_synth_C"/>
</dbReference>
<comment type="caution">
    <text evidence="13">The sequence shown here is derived from an EMBL/GenBank/DDBJ whole genome shotgun (WGS) entry which is preliminary data.</text>
</comment>
<dbReference type="InterPro" id="IPR017926">
    <property type="entry name" value="GATASE"/>
</dbReference>
<protein>
    <recommendedName>
        <fullName evidence="3">GMP synthase (glutamine-hydrolyzing)</fullName>
        <ecNumber evidence="3">6.3.5.2</ecNumber>
    </recommendedName>
    <alternativeName>
        <fullName evidence="10">Glutamine amidotransferase</fullName>
    </alternativeName>
</protein>
<accession>A0A9D1K8J2</accession>
<dbReference type="SUPFAM" id="SSF52317">
    <property type="entry name" value="Class I glutamine amidotransferase-like"/>
    <property type="match status" value="1"/>
</dbReference>
<evidence type="ECO:0000256" key="10">
    <source>
        <dbReference type="ARBA" id="ARBA00031356"/>
    </source>
</evidence>
<evidence type="ECO:0000256" key="6">
    <source>
        <dbReference type="ARBA" id="ARBA00022749"/>
    </source>
</evidence>
<evidence type="ECO:0000313" key="13">
    <source>
        <dbReference type="EMBL" id="HIS94048.1"/>
    </source>
</evidence>
<evidence type="ECO:0000313" key="14">
    <source>
        <dbReference type="Proteomes" id="UP000824140"/>
    </source>
</evidence>
<dbReference type="PROSITE" id="PS51553">
    <property type="entry name" value="GMPS_ATP_PPASE"/>
    <property type="match status" value="1"/>
</dbReference>
<evidence type="ECO:0000256" key="11">
    <source>
        <dbReference type="PROSITE-ProRule" id="PRU00886"/>
    </source>
</evidence>
<dbReference type="GO" id="GO:0003921">
    <property type="term" value="F:GMP synthase activity"/>
    <property type="evidence" value="ECO:0007669"/>
    <property type="project" value="InterPro"/>
</dbReference>
<keyword evidence="7 11" id="KW-0658">Purine biosynthesis</keyword>
<dbReference type="PANTHER" id="PTHR11922:SF2">
    <property type="entry name" value="GMP SYNTHASE [GLUTAMINE-HYDROLYZING]"/>
    <property type="match status" value="1"/>
</dbReference>
<comment type="function">
    <text evidence="1">Catalyzes the synthesis of GMP from XMP.</text>
</comment>
<dbReference type="SUPFAM" id="SSF52402">
    <property type="entry name" value="Adenine nucleotide alpha hydrolases-like"/>
    <property type="match status" value="1"/>
</dbReference>
<comment type="pathway">
    <text evidence="2">Purine metabolism; GMP biosynthesis; GMP from XMP (L-Gln route): step 1/1.</text>
</comment>
<dbReference type="Pfam" id="PF00958">
    <property type="entry name" value="GMP_synt_C"/>
    <property type="match status" value="1"/>
</dbReference>
<dbReference type="NCBIfam" id="TIGR00884">
    <property type="entry name" value="guaA_Cterm"/>
    <property type="match status" value="1"/>
</dbReference>
<sequence>MSNNMILILDFSGSQSQSIARKVRGERVYCEVVPYTVSIDVVREKNPRGIMMIGNPRDISDDTPGGCAQAVYQLGVPVLAIGSAALLLARDMGARLLGPVMEKRTAQISFAPSPLFKGLGDTDRYFDRVDALELPEGFSAIASGSGLTAAFACEERGLYGLQFFPEQNDPDGLAVIHNFAIDICGCEPTWSMEAFIERELKHIRETVGNGRALLAISGGVDSSVCAALMHRAIGRQLICLHVDTGLMRKGETAMVEKMFKQHMDMNLICVDASERFLQKLKGVTDPEKKRKIIGEEFIRVFEEEALKLGKIDFLVQGTIYPDVIESFGVDGTSVKAHHNVGGLPEKIGFEAIIEPVRELFKDEVRAVGTALGLPAELIHRQPFPGPGLAVRTLGEVNREKLDILREADAIFREEIAAAGLDKRIWQYFVVLLDVRSTGVRKGSRSYDYAVALRAINSIDAMSATVYRLPYDLLERVTARITTEVEGINRVVYDITGKPPATIEWE</sequence>
<evidence type="ECO:0000256" key="8">
    <source>
        <dbReference type="ARBA" id="ARBA00022840"/>
    </source>
</evidence>
<dbReference type="InterPro" id="IPR029062">
    <property type="entry name" value="Class_I_gatase-like"/>
</dbReference>
<gene>
    <name evidence="13" type="primary">guaA</name>
    <name evidence="13" type="ORF">IAA84_13635</name>
</gene>
<evidence type="ECO:0000256" key="5">
    <source>
        <dbReference type="ARBA" id="ARBA00022741"/>
    </source>
</evidence>
<dbReference type="Gene3D" id="3.40.50.880">
    <property type="match status" value="1"/>
</dbReference>
<proteinExistence type="predicted"/>
<evidence type="ECO:0000256" key="2">
    <source>
        <dbReference type="ARBA" id="ARBA00005153"/>
    </source>
</evidence>
<feature type="domain" description="GMPS ATP-PPase" evidence="12">
    <location>
        <begin position="190"/>
        <end position="380"/>
    </location>
</feature>
<dbReference type="EMBL" id="DVJN01000265">
    <property type="protein sequence ID" value="HIS94048.1"/>
    <property type="molecule type" value="Genomic_DNA"/>
</dbReference>
<reference evidence="13" key="2">
    <citation type="journal article" date="2021" name="PeerJ">
        <title>Extensive microbial diversity within the chicken gut microbiome revealed by metagenomics and culture.</title>
        <authorList>
            <person name="Gilroy R."/>
            <person name="Ravi A."/>
            <person name="Getino M."/>
            <person name="Pursley I."/>
            <person name="Horton D.L."/>
            <person name="Alikhan N.F."/>
            <person name="Baker D."/>
            <person name="Gharbi K."/>
            <person name="Hall N."/>
            <person name="Watson M."/>
            <person name="Adriaenssens E.M."/>
            <person name="Foster-Nyarko E."/>
            <person name="Jarju S."/>
            <person name="Secka A."/>
            <person name="Antonio M."/>
            <person name="Oren A."/>
            <person name="Chaudhuri R.R."/>
            <person name="La Ragione R."/>
            <person name="Hildebrand F."/>
            <person name="Pallen M.J."/>
        </authorList>
    </citation>
    <scope>NUCLEOTIDE SEQUENCE</scope>
    <source>
        <strain evidence="13">13766</strain>
    </source>
</reference>
<dbReference type="EC" id="6.3.5.2" evidence="3"/>
<keyword evidence="5 11" id="KW-0547">Nucleotide-binding</keyword>
<evidence type="ECO:0000259" key="12">
    <source>
        <dbReference type="PROSITE" id="PS51553"/>
    </source>
</evidence>
<dbReference type="PANTHER" id="PTHR11922">
    <property type="entry name" value="GMP SYNTHASE-RELATED"/>
    <property type="match status" value="1"/>
</dbReference>
<dbReference type="CDD" id="cd01997">
    <property type="entry name" value="GMP_synthase_C"/>
    <property type="match status" value="1"/>
</dbReference>
<dbReference type="PROSITE" id="PS51273">
    <property type="entry name" value="GATASE_TYPE_1"/>
    <property type="match status" value="1"/>
</dbReference>
<dbReference type="Gene3D" id="3.30.300.10">
    <property type="match status" value="1"/>
</dbReference>
<evidence type="ECO:0000256" key="3">
    <source>
        <dbReference type="ARBA" id="ARBA00012746"/>
    </source>
</evidence>
<keyword evidence="4 13" id="KW-0436">Ligase</keyword>
<dbReference type="Proteomes" id="UP000824140">
    <property type="component" value="Unassembled WGS sequence"/>
</dbReference>
<evidence type="ECO:0000256" key="1">
    <source>
        <dbReference type="ARBA" id="ARBA00002332"/>
    </source>
</evidence>
<dbReference type="GO" id="GO:0005524">
    <property type="term" value="F:ATP binding"/>
    <property type="evidence" value="ECO:0007669"/>
    <property type="project" value="UniProtKB-UniRule"/>
</dbReference>
<keyword evidence="6 11" id="KW-0332">GMP biosynthesis</keyword>
<evidence type="ECO:0000256" key="4">
    <source>
        <dbReference type="ARBA" id="ARBA00022598"/>
    </source>
</evidence>
<dbReference type="GO" id="GO:0005829">
    <property type="term" value="C:cytosol"/>
    <property type="evidence" value="ECO:0007669"/>
    <property type="project" value="TreeGrafter"/>
</dbReference>
<keyword evidence="8 11" id="KW-0067">ATP-binding</keyword>
<dbReference type="FunFam" id="3.30.300.10:FF:000002">
    <property type="entry name" value="GMP synthase [glutamine-hydrolyzing]"/>
    <property type="match status" value="1"/>
</dbReference>
<keyword evidence="9" id="KW-0315">Glutamine amidotransferase</keyword>
<dbReference type="FunFam" id="3.40.50.620:FF:000001">
    <property type="entry name" value="GMP synthase [glutamine-hydrolyzing]"/>
    <property type="match status" value="1"/>
</dbReference>
<evidence type="ECO:0000256" key="7">
    <source>
        <dbReference type="ARBA" id="ARBA00022755"/>
    </source>
</evidence>
<dbReference type="InterPro" id="IPR014729">
    <property type="entry name" value="Rossmann-like_a/b/a_fold"/>
</dbReference>
<dbReference type="Pfam" id="PF00117">
    <property type="entry name" value="GATase"/>
    <property type="match status" value="1"/>
</dbReference>